<gene>
    <name evidence="2" type="ORF">TRFO_04369</name>
</gene>
<dbReference type="OrthoDB" id="10257085at2759"/>
<reference evidence="2" key="1">
    <citation type="submission" date="2016-10" db="EMBL/GenBank/DDBJ databases">
        <authorList>
            <person name="Benchimol M."/>
            <person name="Almeida L.G."/>
            <person name="Vasconcelos A.T."/>
            <person name="Perreira-Neves A."/>
            <person name="Rosa I.A."/>
            <person name="Tasca T."/>
            <person name="Bogo M.R."/>
            <person name="de Souza W."/>
        </authorList>
    </citation>
    <scope>NUCLEOTIDE SEQUENCE [LARGE SCALE GENOMIC DNA]</scope>
    <source>
        <strain evidence="2">K</strain>
    </source>
</reference>
<keyword evidence="3" id="KW-1185">Reference proteome</keyword>
<evidence type="ECO:0000259" key="1">
    <source>
        <dbReference type="Pfam" id="PF00485"/>
    </source>
</evidence>
<dbReference type="GeneID" id="94826560"/>
<comment type="caution">
    <text evidence="2">The sequence shown here is derived from an EMBL/GenBank/DDBJ whole genome shotgun (WGS) entry which is preliminary data.</text>
</comment>
<dbReference type="GO" id="GO:0016301">
    <property type="term" value="F:kinase activity"/>
    <property type="evidence" value="ECO:0007669"/>
    <property type="project" value="UniProtKB-KW"/>
</dbReference>
<proteinExistence type="predicted"/>
<sequence>MEKQPLPPFTPSPDHFDINHVYKYWTMFAQRSTILFLASCAYKDVTGRRMKISHALDHSSFCMDFDEQLIDDAIVQKVISKFQEYQNSGELIQSVRVKTSDLIEYYEKIGYLDKAQILGNYIRCSNNECDTNNKGATVSLEYLNTVCPSDTVECVLFRGYLEITYEAQYIKNLKEIGNYDIQFESPGFFVRYPSLLSDGSITKWRGAPLQHKLLRDYSRWVEGIKSNSIENLNTLFKDTENPNDVIHQINEASKTFSRKELSEITEQLISGFPEKRLVTIAGPSSAGKSIFSRMIHDELINRGFDCLIFSMDNYYLDVPDTPRGPDGQYDFESIYALHIDMLVDHLKKLLKNESIPKRAFDFPKGVGYFAEGTHQLDPKGFLIIEGIHGLNPVLFEKISADQVTKIYVAPMTPISIDAEHIFRTPDLLLLRRIIRDYSERGYSPRKEIGWWPNISCGEARNITPNLRLADLFFNSALVYEIPALATVGIPLLVNSLNPNGPKEECDSDPKISEAVSAETRRLVNILRLFKCLNPDEIPHDSCIYQLVSDVSKK</sequence>
<dbReference type="Pfam" id="PF00485">
    <property type="entry name" value="PRK"/>
    <property type="match status" value="1"/>
</dbReference>
<dbReference type="VEuPathDB" id="TrichDB:TRFO_04369"/>
<dbReference type="AlphaFoldDB" id="A0A1J4KFQ7"/>
<dbReference type="InterPro" id="IPR006083">
    <property type="entry name" value="PRK/URK"/>
</dbReference>
<organism evidence="2 3">
    <name type="scientific">Tritrichomonas foetus</name>
    <dbReference type="NCBI Taxonomy" id="1144522"/>
    <lineage>
        <taxon>Eukaryota</taxon>
        <taxon>Metamonada</taxon>
        <taxon>Parabasalia</taxon>
        <taxon>Tritrichomonadida</taxon>
        <taxon>Tritrichomonadidae</taxon>
        <taxon>Tritrichomonas</taxon>
    </lineage>
</organism>
<dbReference type="Gene3D" id="3.40.50.300">
    <property type="entry name" value="P-loop containing nucleotide triphosphate hydrolases"/>
    <property type="match status" value="1"/>
</dbReference>
<dbReference type="EMBL" id="MLAK01000627">
    <property type="protein sequence ID" value="OHT09850.1"/>
    <property type="molecule type" value="Genomic_DNA"/>
</dbReference>
<dbReference type="InterPro" id="IPR027417">
    <property type="entry name" value="P-loop_NTPase"/>
</dbReference>
<dbReference type="CDD" id="cd02028">
    <property type="entry name" value="UMPK_like"/>
    <property type="match status" value="1"/>
</dbReference>
<dbReference type="Proteomes" id="UP000179807">
    <property type="component" value="Unassembled WGS sequence"/>
</dbReference>
<name>A0A1J4KFQ7_9EUKA</name>
<dbReference type="PANTHER" id="PTHR10285">
    <property type="entry name" value="URIDINE KINASE"/>
    <property type="match status" value="1"/>
</dbReference>
<evidence type="ECO:0000313" key="3">
    <source>
        <dbReference type="Proteomes" id="UP000179807"/>
    </source>
</evidence>
<dbReference type="RefSeq" id="XP_068362986.1">
    <property type="nucleotide sequence ID" value="XM_068491856.1"/>
</dbReference>
<protein>
    <submittedName>
        <fullName evidence="2">Phosphoribulokinase</fullName>
    </submittedName>
</protein>
<accession>A0A1J4KFQ7</accession>
<dbReference type="GO" id="GO:0005524">
    <property type="term" value="F:ATP binding"/>
    <property type="evidence" value="ECO:0007669"/>
    <property type="project" value="InterPro"/>
</dbReference>
<feature type="domain" description="Phosphoribulokinase/uridine kinase" evidence="1">
    <location>
        <begin position="278"/>
        <end position="445"/>
    </location>
</feature>
<dbReference type="SUPFAM" id="SSF52540">
    <property type="entry name" value="P-loop containing nucleoside triphosphate hydrolases"/>
    <property type="match status" value="1"/>
</dbReference>
<evidence type="ECO:0000313" key="2">
    <source>
        <dbReference type="EMBL" id="OHT09850.1"/>
    </source>
</evidence>